<proteinExistence type="predicted"/>
<sequence length="107" mass="11763">MVLTARPPLQARAPVSPLCVALQREVERVGDVAVLAYQSQVGRSEPHRKECAFQCADDVADRLSRGNLAPARFERALLCFVSLLADRLKRLADVVDVEYSHSAALSM</sequence>
<dbReference type="EMBL" id="FCOI02000024">
    <property type="protein sequence ID" value="SAK81940.1"/>
    <property type="molecule type" value="Genomic_DNA"/>
</dbReference>
<gene>
    <name evidence="1" type="ORF">AWB76_05581</name>
</gene>
<organism evidence="1 2">
    <name type="scientific">Caballeronia temeraria</name>
    <dbReference type="NCBI Taxonomy" id="1777137"/>
    <lineage>
        <taxon>Bacteria</taxon>
        <taxon>Pseudomonadati</taxon>
        <taxon>Pseudomonadota</taxon>
        <taxon>Betaproteobacteria</taxon>
        <taxon>Burkholderiales</taxon>
        <taxon>Burkholderiaceae</taxon>
        <taxon>Caballeronia</taxon>
    </lineage>
</organism>
<keyword evidence="2" id="KW-1185">Reference proteome</keyword>
<evidence type="ECO:0000313" key="1">
    <source>
        <dbReference type="EMBL" id="SAK81940.1"/>
    </source>
</evidence>
<accession>A0A158CI30</accession>
<dbReference type="STRING" id="1777137.AWB76_05581"/>
<name>A0A158CI30_9BURK</name>
<dbReference type="AlphaFoldDB" id="A0A158CI30"/>
<dbReference type="Proteomes" id="UP000054624">
    <property type="component" value="Unassembled WGS sequence"/>
</dbReference>
<evidence type="ECO:0000313" key="2">
    <source>
        <dbReference type="Proteomes" id="UP000054624"/>
    </source>
</evidence>
<reference evidence="2" key="1">
    <citation type="submission" date="2016-01" db="EMBL/GenBank/DDBJ databases">
        <authorList>
            <person name="Peeters Charlotte."/>
        </authorList>
    </citation>
    <scope>NUCLEOTIDE SEQUENCE [LARGE SCALE GENOMIC DNA]</scope>
</reference>
<protein>
    <submittedName>
        <fullName evidence="1">Uncharacterized protein</fullName>
    </submittedName>
</protein>